<evidence type="ECO:0000256" key="3">
    <source>
        <dbReference type="ARBA" id="ARBA00022989"/>
    </source>
</evidence>
<feature type="transmembrane region" description="Helical" evidence="7">
    <location>
        <begin position="286"/>
        <end position="304"/>
    </location>
</feature>
<dbReference type="GO" id="GO:0012505">
    <property type="term" value="C:endomembrane system"/>
    <property type="evidence" value="ECO:0007669"/>
    <property type="project" value="UniProtKB-SubCell"/>
</dbReference>
<dbReference type="NCBIfam" id="TIGR01960">
    <property type="entry name" value="ndhF3_CO2"/>
    <property type="match status" value="1"/>
</dbReference>
<dbReference type="Gene3D" id="1.20.5.2700">
    <property type="match status" value="1"/>
</dbReference>
<keyword evidence="2 6" id="KW-0812">Transmembrane</keyword>
<dbReference type="RefSeq" id="WP_264323113.1">
    <property type="nucleotide sequence ID" value="NZ_JADEXQ010000002.1"/>
</dbReference>
<evidence type="ECO:0000256" key="4">
    <source>
        <dbReference type="ARBA" id="ARBA00023136"/>
    </source>
</evidence>
<feature type="transmembrane region" description="Helical" evidence="7">
    <location>
        <begin position="122"/>
        <end position="148"/>
    </location>
</feature>
<feature type="transmembrane region" description="Helical" evidence="7">
    <location>
        <begin position="485"/>
        <end position="509"/>
    </location>
</feature>
<feature type="transmembrane region" description="Helical" evidence="7">
    <location>
        <begin position="530"/>
        <end position="553"/>
    </location>
</feature>
<feature type="transmembrane region" description="Helical" evidence="7">
    <location>
        <begin position="337"/>
        <end position="359"/>
    </location>
</feature>
<dbReference type="Pfam" id="PF00662">
    <property type="entry name" value="Proton_antipo_N"/>
    <property type="match status" value="1"/>
</dbReference>
<dbReference type="PRINTS" id="PR01434">
    <property type="entry name" value="NADHDHGNASE5"/>
</dbReference>
<keyword evidence="3 7" id="KW-1133">Transmembrane helix</keyword>
<gene>
    <name evidence="10" type="ORF">IQ266_00795</name>
</gene>
<comment type="function">
    <text evidence="5">NDH-1 shuttles electrons from NAD(P)H, via FMN and iron-sulfur (Fe-S) centers, to quinones in the respiratory chain. The immediate electron acceptor for the enzyme in this species is believed to be plastoquinone. Couples the redox reaction to proton translocation (for every two electrons transferred, four hydrogen ions are translocated across the cytoplasmic membrane), and thus conserves the redox energy in a proton gradient.</text>
</comment>
<feature type="transmembrane region" description="Helical" evidence="7">
    <location>
        <begin position="185"/>
        <end position="203"/>
    </location>
</feature>
<dbReference type="GO" id="GO:0003954">
    <property type="term" value="F:NADH dehydrogenase activity"/>
    <property type="evidence" value="ECO:0007669"/>
    <property type="project" value="TreeGrafter"/>
</dbReference>
<evidence type="ECO:0000256" key="5">
    <source>
        <dbReference type="ARBA" id="ARBA00025624"/>
    </source>
</evidence>
<dbReference type="PANTHER" id="PTHR42829:SF2">
    <property type="entry name" value="NADH-UBIQUINONE OXIDOREDUCTASE CHAIN 5"/>
    <property type="match status" value="1"/>
</dbReference>
<dbReference type="InterPro" id="IPR003945">
    <property type="entry name" value="NU5C-like"/>
</dbReference>
<evidence type="ECO:0000313" key="11">
    <source>
        <dbReference type="Proteomes" id="UP000625316"/>
    </source>
</evidence>
<accession>A0A928Z1R8</accession>
<feature type="domain" description="NADH:quinone oxidoreductase/Mrp antiporter transmembrane" evidence="8">
    <location>
        <begin position="139"/>
        <end position="419"/>
    </location>
</feature>
<evidence type="ECO:0000256" key="7">
    <source>
        <dbReference type="SAM" id="Phobius"/>
    </source>
</evidence>
<feature type="domain" description="NADH-Ubiquinone oxidoreductase (complex I) chain 5 N-terminal" evidence="9">
    <location>
        <begin position="73"/>
        <end position="123"/>
    </location>
</feature>
<feature type="transmembrane region" description="Helical" evidence="7">
    <location>
        <begin position="589"/>
        <end position="607"/>
    </location>
</feature>
<dbReference type="GO" id="GO:0015990">
    <property type="term" value="P:electron transport coupled proton transport"/>
    <property type="evidence" value="ECO:0007669"/>
    <property type="project" value="TreeGrafter"/>
</dbReference>
<feature type="transmembrane region" description="Helical" evidence="7">
    <location>
        <begin position="311"/>
        <end position="331"/>
    </location>
</feature>
<feature type="transmembrane region" description="Helical" evidence="7">
    <location>
        <begin position="6"/>
        <end position="28"/>
    </location>
</feature>
<evidence type="ECO:0000256" key="1">
    <source>
        <dbReference type="ARBA" id="ARBA00004127"/>
    </source>
</evidence>
<feature type="transmembrane region" description="Helical" evidence="7">
    <location>
        <begin position="413"/>
        <end position="433"/>
    </location>
</feature>
<evidence type="ECO:0000256" key="6">
    <source>
        <dbReference type="RuleBase" id="RU000320"/>
    </source>
</evidence>
<dbReference type="EMBL" id="JADEXQ010000002">
    <property type="protein sequence ID" value="MBE9028292.1"/>
    <property type="molecule type" value="Genomic_DNA"/>
</dbReference>
<evidence type="ECO:0000259" key="9">
    <source>
        <dbReference type="Pfam" id="PF00662"/>
    </source>
</evidence>
<feature type="transmembrane region" description="Helical" evidence="7">
    <location>
        <begin position="154"/>
        <end position="173"/>
    </location>
</feature>
<dbReference type="AlphaFoldDB" id="A0A928Z1R8"/>
<dbReference type="GO" id="GO:0016020">
    <property type="term" value="C:membrane"/>
    <property type="evidence" value="ECO:0007669"/>
    <property type="project" value="UniProtKB-SubCell"/>
</dbReference>
<feature type="transmembrane region" description="Helical" evidence="7">
    <location>
        <begin position="82"/>
        <end position="110"/>
    </location>
</feature>
<evidence type="ECO:0000256" key="2">
    <source>
        <dbReference type="ARBA" id="ARBA00022692"/>
    </source>
</evidence>
<keyword evidence="11" id="KW-1185">Reference proteome</keyword>
<dbReference type="InterPro" id="IPR010217">
    <property type="entry name" value="NU5C2"/>
</dbReference>
<dbReference type="PANTHER" id="PTHR42829">
    <property type="entry name" value="NADH-UBIQUINONE OXIDOREDUCTASE CHAIN 5"/>
    <property type="match status" value="1"/>
</dbReference>
<dbReference type="GO" id="GO:0042773">
    <property type="term" value="P:ATP synthesis coupled electron transport"/>
    <property type="evidence" value="ECO:0007669"/>
    <property type="project" value="InterPro"/>
</dbReference>
<organism evidence="10 11">
    <name type="scientific">Romeriopsis navalis LEGE 11480</name>
    <dbReference type="NCBI Taxonomy" id="2777977"/>
    <lineage>
        <taxon>Bacteria</taxon>
        <taxon>Bacillati</taxon>
        <taxon>Cyanobacteriota</taxon>
        <taxon>Cyanophyceae</taxon>
        <taxon>Leptolyngbyales</taxon>
        <taxon>Leptolyngbyaceae</taxon>
        <taxon>Romeriopsis</taxon>
        <taxon>Romeriopsis navalis</taxon>
    </lineage>
</organism>
<feature type="transmembrane region" description="Helical" evidence="7">
    <location>
        <begin position="256"/>
        <end position="274"/>
    </location>
</feature>
<dbReference type="InterPro" id="IPR001750">
    <property type="entry name" value="ND/Mrp_TM"/>
</dbReference>
<dbReference type="Proteomes" id="UP000625316">
    <property type="component" value="Unassembled WGS sequence"/>
</dbReference>
<feature type="transmembrane region" description="Helical" evidence="7">
    <location>
        <begin position="559"/>
        <end position="577"/>
    </location>
</feature>
<feature type="transmembrane region" description="Helical" evidence="7">
    <location>
        <begin position="40"/>
        <end position="62"/>
    </location>
</feature>
<reference evidence="10" key="1">
    <citation type="submission" date="2020-10" db="EMBL/GenBank/DDBJ databases">
        <authorList>
            <person name="Castelo-Branco R."/>
            <person name="Eusebio N."/>
            <person name="Adriana R."/>
            <person name="Vieira A."/>
            <person name="Brugerolle De Fraissinette N."/>
            <person name="Rezende De Castro R."/>
            <person name="Schneider M.P."/>
            <person name="Vasconcelos V."/>
            <person name="Leao P.N."/>
        </authorList>
    </citation>
    <scope>NUCLEOTIDE SEQUENCE</scope>
    <source>
        <strain evidence="10">LEGE 11480</strain>
    </source>
</reference>
<protein>
    <submittedName>
        <fullName evidence="10">NAD(P)H-quinone oxidoreductase subunit F</fullName>
    </submittedName>
</protein>
<feature type="transmembrane region" description="Helical" evidence="7">
    <location>
        <begin position="453"/>
        <end position="473"/>
    </location>
</feature>
<feature type="transmembrane region" description="Helical" evidence="7">
    <location>
        <begin position="380"/>
        <end position="401"/>
    </location>
</feature>
<keyword evidence="4 7" id="KW-0472">Membrane</keyword>
<feature type="transmembrane region" description="Helical" evidence="7">
    <location>
        <begin position="223"/>
        <end position="244"/>
    </location>
</feature>
<name>A0A928Z1R8_9CYAN</name>
<dbReference type="NCBIfam" id="NF005633">
    <property type="entry name" value="PRK07390.1"/>
    <property type="match status" value="1"/>
</dbReference>
<evidence type="ECO:0000313" key="10">
    <source>
        <dbReference type="EMBL" id="MBE9028292.1"/>
    </source>
</evidence>
<sequence>MNQFLIETSWLIPCISLLAALATLPWSVGWIKNTGSRPAAYLVMLATIGSLIHSGVIFAQVWDKVPYDVFVPWLRVANLELTFALEISGVTIGAIMMVLGLGLLSQFYALGYLEKEWSIARFFSLLAFFQAAIAGLFLSNSFFLTYMVLECLTLSTYLIVGFWYAQPLVVTAARDAFLTKRVGDVLMLMGLVALATMVGSLNYEDMYRWSAITDLAPLPNALLGLALIAGPIGKCAQFPLHLWLDEAMEGPSPASILRNSVVVSAGAFVLIKLQPIAVMSPVTQDVLLGVGAMTAIGASLVSIAQIDIKRALSHSTSAMVGLVFIAVGMQWTDFALMLLLAHAVAKALLFMSCGGIVLATSTQDLTELGGLGRRMPATTTSFIVGAMGGLGLLPFGVFWALHRGLNSLMEHPLLVAVILLTNCLNGISLVRVYRLVFIGDVQPKTRRAPEVPWGMAFPMVALSIVTLLFPLVLERLELLPKLSQVNWLAVGLLIVSGVIGVAIGALMPLQHAKARPLQPVQRFLQDLVSYDFYIDRLYGFTVVLAVGTLSRFVYWFDRYVVDGFINLVGFASILSGEGLKYSVSGRSQGYMLTILLGVGLIGLYLTWSKGHLPF</sequence>
<dbReference type="InterPro" id="IPR001516">
    <property type="entry name" value="Proton_antipo_N"/>
</dbReference>
<dbReference type="GO" id="GO:0008137">
    <property type="term" value="F:NADH dehydrogenase (ubiquinone) activity"/>
    <property type="evidence" value="ECO:0007669"/>
    <property type="project" value="InterPro"/>
</dbReference>
<evidence type="ECO:0000259" key="8">
    <source>
        <dbReference type="Pfam" id="PF00361"/>
    </source>
</evidence>
<comment type="subcellular location">
    <subcellularLocation>
        <location evidence="1">Endomembrane system</location>
        <topology evidence="1">Multi-pass membrane protein</topology>
    </subcellularLocation>
    <subcellularLocation>
        <location evidence="6">Membrane</location>
        <topology evidence="6">Multi-pass membrane protein</topology>
    </subcellularLocation>
</comment>
<dbReference type="Pfam" id="PF00361">
    <property type="entry name" value="Proton_antipo_M"/>
    <property type="match status" value="1"/>
</dbReference>
<proteinExistence type="predicted"/>
<comment type="caution">
    <text evidence="10">The sequence shown here is derived from an EMBL/GenBank/DDBJ whole genome shotgun (WGS) entry which is preliminary data.</text>
</comment>